<evidence type="ECO:0000256" key="2">
    <source>
        <dbReference type="ARBA" id="ARBA00005287"/>
    </source>
</evidence>
<dbReference type="InterPro" id="IPR018230">
    <property type="entry name" value="BUD31/G10-rel_CS"/>
</dbReference>
<dbReference type="PROSITE" id="PS00997">
    <property type="entry name" value="G10_1"/>
    <property type="match status" value="1"/>
</dbReference>
<evidence type="ECO:0000256" key="3">
    <source>
        <dbReference type="ARBA" id="ARBA00023242"/>
    </source>
</evidence>
<evidence type="ECO:0000313" key="4">
    <source>
        <dbReference type="EMBL" id="KAJ4775644.1"/>
    </source>
</evidence>
<comment type="similarity">
    <text evidence="2">Belongs to the BUD31 (G10) family.</text>
</comment>
<accession>A0AAV8E8G6</accession>
<organism evidence="4 5">
    <name type="scientific">Rhynchospora pubera</name>
    <dbReference type="NCBI Taxonomy" id="906938"/>
    <lineage>
        <taxon>Eukaryota</taxon>
        <taxon>Viridiplantae</taxon>
        <taxon>Streptophyta</taxon>
        <taxon>Embryophyta</taxon>
        <taxon>Tracheophyta</taxon>
        <taxon>Spermatophyta</taxon>
        <taxon>Magnoliopsida</taxon>
        <taxon>Liliopsida</taxon>
        <taxon>Poales</taxon>
        <taxon>Cyperaceae</taxon>
        <taxon>Cyperoideae</taxon>
        <taxon>Rhynchosporeae</taxon>
        <taxon>Rhynchospora</taxon>
    </lineage>
</organism>
<evidence type="ECO:0000256" key="1">
    <source>
        <dbReference type="ARBA" id="ARBA00004123"/>
    </source>
</evidence>
<proteinExistence type="inferred from homology"/>
<dbReference type="PRINTS" id="PR00322">
    <property type="entry name" value="G10"/>
</dbReference>
<comment type="subcellular location">
    <subcellularLocation>
        <location evidence="1">Nucleus</location>
    </subcellularLocation>
</comment>
<dbReference type="Proteomes" id="UP001140206">
    <property type="component" value="Chromosome 3"/>
</dbReference>
<dbReference type="PANTHER" id="PTHR19411">
    <property type="entry name" value="PROTEIN BUD31-RELATED"/>
    <property type="match status" value="1"/>
</dbReference>
<dbReference type="GO" id="GO:0005681">
    <property type="term" value="C:spliceosomal complex"/>
    <property type="evidence" value="ECO:0007669"/>
    <property type="project" value="TreeGrafter"/>
</dbReference>
<name>A0AAV8E8G6_9POAL</name>
<keyword evidence="5" id="KW-1185">Reference proteome</keyword>
<gene>
    <name evidence="4" type="ORF">LUZ62_059901</name>
</gene>
<reference evidence="4" key="1">
    <citation type="submission" date="2022-08" db="EMBL/GenBank/DDBJ databases">
        <authorList>
            <person name="Marques A."/>
        </authorList>
    </citation>
    <scope>NUCLEOTIDE SEQUENCE</scope>
    <source>
        <strain evidence="4">RhyPub2mFocal</strain>
        <tissue evidence="4">Leaves</tissue>
    </source>
</reference>
<evidence type="ECO:0000313" key="5">
    <source>
        <dbReference type="Proteomes" id="UP001140206"/>
    </source>
</evidence>
<dbReference type="Pfam" id="PF01125">
    <property type="entry name" value="BUD31"/>
    <property type="match status" value="1"/>
</dbReference>
<dbReference type="PANTHER" id="PTHR19411:SF0">
    <property type="entry name" value="PROTEIN BUD31 HOMOLOG"/>
    <property type="match status" value="1"/>
</dbReference>
<dbReference type="AlphaFoldDB" id="A0AAV8E8G6"/>
<protein>
    <recommendedName>
        <fullName evidence="6">G10 protein</fullName>
    </recommendedName>
</protein>
<dbReference type="GO" id="GO:0000398">
    <property type="term" value="P:mRNA splicing, via spliceosome"/>
    <property type="evidence" value="ECO:0007669"/>
    <property type="project" value="TreeGrafter"/>
</dbReference>
<sequence>MEGSISLQNSDRTSHASLPCANPRIEGLTYWTTPVLSSLSSPCHIDEFLLLSAREMPKIKTGRVNYPDGWELIAPTLHDLEAKMRQAENDPNDGKRKCEALWPIFHIAHQKSRYIYDLYYKRQEISRELYEFCVEQGYADANLIAKWKKPGYERLCCLRCIQTRDHNFGTTCMCRVPKHLREENKVIECVHCGCTGCGSGD</sequence>
<comment type="caution">
    <text evidence="4">The sequence shown here is derived from an EMBL/GenBank/DDBJ whole genome shotgun (WGS) entry which is preliminary data.</text>
</comment>
<dbReference type="InterPro" id="IPR001748">
    <property type="entry name" value="BUD31"/>
</dbReference>
<dbReference type="EMBL" id="JAMFTS010000003">
    <property type="protein sequence ID" value="KAJ4775644.1"/>
    <property type="molecule type" value="Genomic_DNA"/>
</dbReference>
<evidence type="ECO:0008006" key="6">
    <source>
        <dbReference type="Google" id="ProtNLM"/>
    </source>
</evidence>
<keyword evidence="3" id="KW-0539">Nucleus</keyword>